<protein>
    <recommendedName>
        <fullName evidence="5">ATP-dependent RNA helicase</fullName>
        <ecNumber evidence="5">3.6.4.13</ecNumber>
    </recommendedName>
</protein>
<keyword evidence="4 5" id="KW-0694">RNA-binding</keyword>
<evidence type="ECO:0000313" key="9">
    <source>
        <dbReference type="EMBL" id="KAB5588430.1"/>
    </source>
</evidence>
<dbReference type="InterPro" id="IPR011545">
    <property type="entry name" value="DEAD/DEAH_box_helicase_dom"/>
</dbReference>
<comment type="domain">
    <text evidence="5">The Q motif is unique to and characteristic of the DEAD box family of RNA helicases and controls ATP binding and hydrolysis.</text>
</comment>
<dbReference type="InterPro" id="IPR001650">
    <property type="entry name" value="Helicase_C-like"/>
</dbReference>
<keyword evidence="3 5" id="KW-0067">ATP-binding</keyword>
<comment type="similarity">
    <text evidence="5">Belongs to the DEAD box helicase family.</text>
</comment>
<evidence type="ECO:0000256" key="2">
    <source>
        <dbReference type="ARBA" id="ARBA00022801"/>
    </source>
</evidence>
<dbReference type="GO" id="GO:0005524">
    <property type="term" value="F:ATP binding"/>
    <property type="evidence" value="ECO:0007669"/>
    <property type="project" value="UniProtKB-UniRule"/>
</dbReference>
<comment type="catalytic activity">
    <reaction evidence="5">
        <text>ATP + H2O = ADP + phosphate + H(+)</text>
        <dbReference type="Rhea" id="RHEA:13065"/>
        <dbReference type="ChEBI" id="CHEBI:15377"/>
        <dbReference type="ChEBI" id="CHEBI:15378"/>
        <dbReference type="ChEBI" id="CHEBI:30616"/>
        <dbReference type="ChEBI" id="CHEBI:43474"/>
        <dbReference type="ChEBI" id="CHEBI:456216"/>
        <dbReference type="EC" id="3.6.4.13"/>
    </reaction>
</comment>
<evidence type="ECO:0000256" key="6">
    <source>
        <dbReference type="SAM" id="MobiDB-lite"/>
    </source>
</evidence>
<dbReference type="EC" id="3.6.4.13" evidence="5"/>
<dbReference type="PROSITE" id="PS51194">
    <property type="entry name" value="HELICASE_CTER"/>
    <property type="match status" value="1"/>
</dbReference>
<dbReference type="OrthoDB" id="10256233at2759"/>
<dbReference type="PANTHER" id="PTHR24031">
    <property type="entry name" value="RNA HELICASE"/>
    <property type="match status" value="1"/>
</dbReference>
<evidence type="ECO:0000259" key="7">
    <source>
        <dbReference type="PROSITE" id="PS51192"/>
    </source>
</evidence>
<keyword evidence="1 5" id="KW-0547">Nucleotide-binding</keyword>
<dbReference type="Pfam" id="PF00271">
    <property type="entry name" value="Helicase_C"/>
    <property type="match status" value="1"/>
</dbReference>
<name>A0A5N5Q9F7_9AGAM</name>
<evidence type="ECO:0000256" key="1">
    <source>
        <dbReference type="ARBA" id="ARBA00022741"/>
    </source>
</evidence>
<organism evidence="9 10">
    <name type="scientific">Ceratobasidium theobromae</name>
    <dbReference type="NCBI Taxonomy" id="1582974"/>
    <lineage>
        <taxon>Eukaryota</taxon>
        <taxon>Fungi</taxon>
        <taxon>Dikarya</taxon>
        <taxon>Basidiomycota</taxon>
        <taxon>Agaricomycotina</taxon>
        <taxon>Agaricomycetes</taxon>
        <taxon>Cantharellales</taxon>
        <taxon>Ceratobasidiaceae</taxon>
        <taxon>Ceratobasidium</taxon>
    </lineage>
</organism>
<gene>
    <name evidence="9" type="ORF">CTheo_8127</name>
</gene>
<dbReference type="SMART" id="SM00487">
    <property type="entry name" value="DEXDc"/>
    <property type="match status" value="1"/>
</dbReference>
<keyword evidence="5 9" id="KW-0347">Helicase</keyword>
<dbReference type="InterPro" id="IPR027417">
    <property type="entry name" value="P-loop_NTPase"/>
</dbReference>
<evidence type="ECO:0000256" key="3">
    <source>
        <dbReference type="ARBA" id="ARBA00022840"/>
    </source>
</evidence>
<dbReference type="Gene3D" id="3.40.50.300">
    <property type="entry name" value="P-loop containing nucleotide triphosphate hydrolases"/>
    <property type="match status" value="2"/>
</dbReference>
<evidence type="ECO:0000313" key="10">
    <source>
        <dbReference type="Proteomes" id="UP000383932"/>
    </source>
</evidence>
<dbReference type="SMART" id="SM00490">
    <property type="entry name" value="HELICc"/>
    <property type="match status" value="1"/>
</dbReference>
<evidence type="ECO:0000256" key="4">
    <source>
        <dbReference type="ARBA" id="ARBA00022884"/>
    </source>
</evidence>
<keyword evidence="10" id="KW-1185">Reference proteome</keyword>
<dbReference type="AlphaFoldDB" id="A0A5N5Q9F7"/>
<feature type="domain" description="Helicase C-terminal" evidence="8">
    <location>
        <begin position="467"/>
        <end position="615"/>
    </location>
</feature>
<dbReference type="InterPro" id="IPR014001">
    <property type="entry name" value="Helicase_ATP-bd"/>
</dbReference>
<feature type="region of interest" description="Disordered" evidence="6">
    <location>
        <begin position="480"/>
        <end position="519"/>
    </location>
</feature>
<dbReference type="PROSITE" id="PS51192">
    <property type="entry name" value="HELICASE_ATP_BIND_1"/>
    <property type="match status" value="1"/>
</dbReference>
<dbReference type="GO" id="GO:0003724">
    <property type="term" value="F:RNA helicase activity"/>
    <property type="evidence" value="ECO:0007669"/>
    <property type="project" value="UniProtKB-EC"/>
</dbReference>
<dbReference type="Proteomes" id="UP000383932">
    <property type="component" value="Unassembled WGS sequence"/>
</dbReference>
<feature type="compositionally biased region" description="Polar residues" evidence="6">
    <location>
        <begin position="506"/>
        <end position="519"/>
    </location>
</feature>
<feature type="domain" description="Helicase ATP-binding" evidence="7">
    <location>
        <begin position="128"/>
        <end position="327"/>
    </location>
</feature>
<dbReference type="EMBL" id="SSOP01000456">
    <property type="protein sequence ID" value="KAB5588430.1"/>
    <property type="molecule type" value="Genomic_DNA"/>
</dbReference>
<keyword evidence="2 5" id="KW-0378">Hydrolase</keyword>
<feature type="compositionally biased region" description="Basic and acidic residues" evidence="6">
    <location>
        <begin position="487"/>
        <end position="496"/>
    </location>
</feature>
<comment type="caution">
    <text evidence="9">The sequence shown here is derived from an EMBL/GenBank/DDBJ whole genome shotgun (WGS) entry which is preliminary data.</text>
</comment>
<sequence length="615" mass="67708">MPNTVTPIIDETTGVMISIALALLRVFSVRKFSVCNGGPFKTVEGKGTLKQAEGIVSSAAVVIATGIRAMQGELGGYLYDNFKPWTAPPKPTTTRPAPQLNSAFDIVEAIRIAFPHVQKPTSIQAQLMPAIVQGQDVLLRDETGSGKTFASVLALVSEFNQRRATTTTLYIVPHRDLAYQIESWCHQLLNAQPQSLSLSPAEFARVLARPNVTNELLQSIQKCPPRILIATPGALLDSFEKLGRPLAFSLRRIVVDEVDAVMKVPMRYQRIQLRNQHRPEAAQAIDWLLASVRHQRLPKPQMVVLSATLRVHVRAWLVEQKGWLGEKFVRIDGIKEKFQSGEFKSSHGQVVHSGVVVEVDGSLRNIEYELGKHSTLEPEDEERGILTQDPEAVLGMFDRVDRPTRDLGSTTDSNHTASRSIDGLKLPPSVLEAIATSVALDVDNRALLVVPNGMPVKPVVESLRNLGVETRLMDLREEIVHVSSRPESQHEAEVPSRRPTRPRTRLTQPQSSSVDNGNTKVFVPNPTLLVATTATVRGVDIPTLSHVYIIGGLKSDEWYRHIAGRTGRFGMPGTVISFVGAEGAEHLVGGLTGERQLRRIYDQIGATSEPFPHIN</sequence>
<evidence type="ECO:0000256" key="5">
    <source>
        <dbReference type="RuleBase" id="RU365068"/>
    </source>
</evidence>
<dbReference type="GO" id="GO:0016787">
    <property type="term" value="F:hydrolase activity"/>
    <property type="evidence" value="ECO:0007669"/>
    <property type="project" value="UniProtKB-KW"/>
</dbReference>
<reference evidence="9 10" key="1">
    <citation type="journal article" date="2019" name="Fungal Biol. Biotechnol.">
        <title>Draft genome sequence of fastidious pathogen Ceratobasidium theobromae, which causes vascular-streak dieback in Theobroma cacao.</title>
        <authorList>
            <person name="Ali S.S."/>
            <person name="Asman A."/>
            <person name="Shao J."/>
            <person name="Firmansyah A.P."/>
            <person name="Susilo A.W."/>
            <person name="Rosmana A."/>
            <person name="McMahon P."/>
            <person name="Junaid M."/>
            <person name="Guest D."/>
            <person name="Kheng T.Y."/>
            <person name="Meinhardt L.W."/>
            <person name="Bailey B.A."/>
        </authorList>
    </citation>
    <scope>NUCLEOTIDE SEQUENCE [LARGE SCALE GENOMIC DNA]</scope>
    <source>
        <strain evidence="9 10">CT2</strain>
    </source>
</reference>
<dbReference type="Pfam" id="PF00270">
    <property type="entry name" value="DEAD"/>
    <property type="match status" value="1"/>
</dbReference>
<comment type="function">
    <text evidence="5">RNA helicase.</text>
</comment>
<proteinExistence type="inferred from homology"/>
<evidence type="ECO:0000259" key="8">
    <source>
        <dbReference type="PROSITE" id="PS51194"/>
    </source>
</evidence>
<dbReference type="SUPFAM" id="SSF52540">
    <property type="entry name" value="P-loop containing nucleoside triphosphate hydrolases"/>
    <property type="match status" value="1"/>
</dbReference>
<accession>A0A5N5Q9F7</accession>
<dbReference type="GO" id="GO:0003723">
    <property type="term" value="F:RNA binding"/>
    <property type="evidence" value="ECO:0007669"/>
    <property type="project" value="UniProtKB-UniRule"/>
</dbReference>